<sequence>MMIVKNHVNEKSGHMSKSQLSRRSLLQSSLSFVGAAVLLNRSGRASGFVSANDRPRVGAIGTGSRWCQRATGVDGPWGSAPDFRKYGDYVSVCDADATRRELAAGLAKEWTGSAPGVHADYRAILDDPNIDIVHISTPDHWHAKIAIEAMLAGKDVYCEKPMTVTISEGQQICDVCTRTGRIVQIGTQQRSEEQFIRAIALIRAGRLGKLKKATCSIGGAPESPQIPVAAPPSSLDWNLWQGPVSEKEFRYLAGNNGETKSWSRCHYEFRWWYEYSGGKLTDWGAHHVDIATWGLGKTETGPLTIDPIMARHPVEFKNGYPVDPSRYNTATQFLIRTTFDDGVEIEIRHDGDNGILFEGTEGRIFVNRGKLTGAPVEELKSNPFPNGAMEEVYKNRPLVDHFRNFFEAARDRKEPISDVFSHHRALSTCHLAGIAARLNRKITWDPMNEAIVGDEQAQGLIARDYRKGFKIVEG</sequence>
<reference evidence="4 5" key="1">
    <citation type="submission" date="2019-02" db="EMBL/GenBank/DDBJ databases">
        <title>Deep-cultivation of Planctomycetes and their phenomic and genomic characterization uncovers novel biology.</title>
        <authorList>
            <person name="Wiegand S."/>
            <person name="Jogler M."/>
            <person name="Boedeker C."/>
            <person name="Pinto D."/>
            <person name="Vollmers J."/>
            <person name="Rivas-Marin E."/>
            <person name="Kohn T."/>
            <person name="Peeters S.H."/>
            <person name="Heuer A."/>
            <person name="Rast P."/>
            <person name="Oberbeckmann S."/>
            <person name="Bunk B."/>
            <person name="Jeske O."/>
            <person name="Meyerdierks A."/>
            <person name="Storesund J.E."/>
            <person name="Kallscheuer N."/>
            <person name="Luecker S."/>
            <person name="Lage O.M."/>
            <person name="Pohl T."/>
            <person name="Merkel B.J."/>
            <person name="Hornburger P."/>
            <person name="Mueller R.-W."/>
            <person name="Bruemmer F."/>
            <person name="Labrenz M."/>
            <person name="Spormann A.M."/>
            <person name="Op den Camp H."/>
            <person name="Overmann J."/>
            <person name="Amann R."/>
            <person name="Jetten M.S.M."/>
            <person name="Mascher T."/>
            <person name="Medema M.H."/>
            <person name="Devos D.P."/>
            <person name="Kaster A.-K."/>
            <person name="Ovreas L."/>
            <person name="Rohde M."/>
            <person name="Galperin M.Y."/>
            <person name="Jogler C."/>
        </authorList>
    </citation>
    <scope>NUCLEOTIDE SEQUENCE [LARGE SCALE GENOMIC DNA]</scope>
    <source>
        <strain evidence="4 5">Spb1</strain>
    </source>
</reference>
<feature type="region of interest" description="Disordered" evidence="1">
    <location>
        <begin position="1"/>
        <end position="20"/>
    </location>
</feature>
<keyword evidence="4" id="KW-0560">Oxidoreductase</keyword>
<gene>
    <name evidence="4" type="primary">gfo_2</name>
    <name evidence="4" type="ORF">Spb1_21740</name>
</gene>
<dbReference type="InterPro" id="IPR000683">
    <property type="entry name" value="Gfo/Idh/MocA-like_OxRdtase_N"/>
</dbReference>
<name>A0A518GNT6_9PLAN</name>
<protein>
    <submittedName>
        <fullName evidence="4">Glucose--fructose oxidoreductase</fullName>
        <ecNumber evidence="4">1.1.99.28</ecNumber>
    </submittedName>
</protein>
<dbReference type="InterPro" id="IPR036291">
    <property type="entry name" value="NAD(P)-bd_dom_sf"/>
</dbReference>
<dbReference type="InterPro" id="IPR043906">
    <property type="entry name" value="Gfo/Idh/MocA_OxRdtase_bact_C"/>
</dbReference>
<dbReference type="PANTHER" id="PTHR43818:SF5">
    <property type="entry name" value="OXIDOREDUCTASE FAMILY PROTEIN"/>
    <property type="match status" value="1"/>
</dbReference>
<dbReference type="Pfam" id="PF01408">
    <property type="entry name" value="GFO_IDH_MocA"/>
    <property type="match status" value="1"/>
</dbReference>
<feature type="domain" description="Gfo/Idh/MocA-like oxidoreductase N-terminal" evidence="2">
    <location>
        <begin position="88"/>
        <end position="186"/>
    </location>
</feature>
<accession>A0A518GNT6</accession>
<dbReference type="Pfam" id="PF19051">
    <property type="entry name" value="GFO_IDH_MocA_C2"/>
    <property type="match status" value="1"/>
</dbReference>
<evidence type="ECO:0000259" key="2">
    <source>
        <dbReference type="Pfam" id="PF01408"/>
    </source>
</evidence>
<dbReference type="SUPFAM" id="SSF55347">
    <property type="entry name" value="Glyceraldehyde-3-phosphate dehydrogenase-like, C-terminal domain"/>
    <property type="match status" value="1"/>
</dbReference>
<keyword evidence="5" id="KW-1185">Reference proteome</keyword>
<dbReference type="EC" id="1.1.99.28" evidence="4"/>
<dbReference type="Proteomes" id="UP000315349">
    <property type="component" value="Chromosome"/>
</dbReference>
<dbReference type="Gene3D" id="3.30.360.10">
    <property type="entry name" value="Dihydrodipicolinate Reductase, domain 2"/>
    <property type="match status" value="1"/>
</dbReference>
<dbReference type="SUPFAM" id="SSF51735">
    <property type="entry name" value="NAD(P)-binding Rossmann-fold domains"/>
    <property type="match status" value="1"/>
</dbReference>
<dbReference type="InterPro" id="IPR050463">
    <property type="entry name" value="Gfo/Idh/MocA_oxidrdct_glycsds"/>
</dbReference>
<feature type="domain" description="Gfo/Idh/MocA-like oxidoreductase bacterial type C-terminal" evidence="3">
    <location>
        <begin position="228"/>
        <end position="470"/>
    </location>
</feature>
<dbReference type="GO" id="GO:0047061">
    <property type="term" value="F:glucose-fructose oxidoreductase activity"/>
    <property type="evidence" value="ECO:0007669"/>
    <property type="project" value="UniProtKB-EC"/>
</dbReference>
<dbReference type="GO" id="GO:0000166">
    <property type="term" value="F:nucleotide binding"/>
    <property type="evidence" value="ECO:0007669"/>
    <property type="project" value="InterPro"/>
</dbReference>
<dbReference type="EMBL" id="CP036299">
    <property type="protein sequence ID" value="QDV30246.1"/>
    <property type="molecule type" value="Genomic_DNA"/>
</dbReference>
<evidence type="ECO:0000256" key="1">
    <source>
        <dbReference type="SAM" id="MobiDB-lite"/>
    </source>
</evidence>
<dbReference type="Gene3D" id="3.40.50.720">
    <property type="entry name" value="NAD(P)-binding Rossmann-like Domain"/>
    <property type="match status" value="1"/>
</dbReference>
<evidence type="ECO:0000313" key="5">
    <source>
        <dbReference type="Proteomes" id="UP000315349"/>
    </source>
</evidence>
<dbReference type="KEGG" id="peh:Spb1_21740"/>
<organism evidence="4 5">
    <name type="scientific">Planctopirus ephydatiae</name>
    <dbReference type="NCBI Taxonomy" id="2528019"/>
    <lineage>
        <taxon>Bacteria</taxon>
        <taxon>Pseudomonadati</taxon>
        <taxon>Planctomycetota</taxon>
        <taxon>Planctomycetia</taxon>
        <taxon>Planctomycetales</taxon>
        <taxon>Planctomycetaceae</taxon>
        <taxon>Planctopirus</taxon>
    </lineage>
</organism>
<evidence type="ECO:0000313" key="4">
    <source>
        <dbReference type="EMBL" id="QDV30246.1"/>
    </source>
</evidence>
<proteinExistence type="predicted"/>
<dbReference type="AlphaFoldDB" id="A0A518GNT6"/>
<dbReference type="PANTHER" id="PTHR43818">
    <property type="entry name" value="BCDNA.GH03377"/>
    <property type="match status" value="1"/>
</dbReference>
<evidence type="ECO:0000259" key="3">
    <source>
        <dbReference type="Pfam" id="PF19051"/>
    </source>
</evidence>